<sequence length="466" mass="49395">MMREALVLELRVLSGRHAGASAIARPGLSVGIVDEADIILTDLDYAAGLARLHLRGDSHWLLTSADLDPDEQAWTDAPRIGDPGYWGGLALCVSPSHADWPKLPAAKLAPSLGVEAQADDTGSGAGSLQPLSGDDEPQFEPATALIAAPGEARPATRSGMRAVLWVGAAIFLILAALGLAALISERWAREPQTQPKVSEAVGVDLTEQAQGQISELKLVIARVDPALRLQFTPQKDGQVRVSGWVESVAQLDRLADALGSRRPAPLMRVLVANDVQTELRAQLAGSYPHIDFSAGDPGKVRIRGIVLTQAARAEVLSAVRPLLPAGLELDDSLRLAETMAPDVRSALGAAGFNDAKARWDGSQIVATLSLPDGARVRFENTLLALAERFPGLPLRVMPQTVVVASLSDRGKAPFPIRSVVGGDVPYLILQGGDKLLPGGAYAGWRLQSIEPDVLVFDSPRRLVVAR</sequence>
<feature type="region of interest" description="Disordered" evidence="1">
    <location>
        <begin position="114"/>
        <end position="135"/>
    </location>
</feature>
<keyword evidence="2" id="KW-1133">Transmembrane helix</keyword>
<name>A0ABV2QH43_9BURK</name>
<feature type="transmembrane region" description="Helical" evidence="2">
    <location>
        <begin position="162"/>
        <end position="183"/>
    </location>
</feature>
<gene>
    <name evidence="3" type="ORF">ABIE13_005485</name>
</gene>
<proteinExistence type="predicted"/>
<comment type="caution">
    <text evidence="3">The sequence shown here is derived from an EMBL/GenBank/DDBJ whole genome shotgun (WGS) entry which is preliminary data.</text>
</comment>
<evidence type="ECO:0000313" key="3">
    <source>
        <dbReference type="EMBL" id="MET4580345.1"/>
    </source>
</evidence>
<dbReference type="Proteomes" id="UP001549320">
    <property type="component" value="Unassembled WGS sequence"/>
</dbReference>
<keyword evidence="2" id="KW-0472">Membrane</keyword>
<dbReference type="EMBL" id="JBEPSH010000016">
    <property type="protein sequence ID" value="MET4580345.1"/>
    <property type="molecule type" value="Genomic_DNA"/>
</dbReference>
<organism evidence="3 4">
    <name type="scientific">Ottowia thiooxydans</name>
    <dbReference type="NCBI Taxonomy" id="219182"/>
    <lineage>
        <taxon>Bacteria</taxon>
        <taxon>Pseudomonadati</taxon>
        <taxon>Pseudomonadota</taxon>
        <taxon>Betaproteobacteria</taxon>
        <taxon>Burkholderiales</taxon>
        <taxon>Comamonadaceae</taxon>
        <taxon>Ottowia</taxon>
    </lineage>
</organism>
<protein>
    <submittedName>
        <fullName evidence="3">Type III secretion protein D</fullName>
    </submittedName>
</protein>
<accession>A0ABV2QH43</accession>
<evidence type="ECO:0000256" key="2">
    <source>
        <dbReference type="SAM" id="Phobius"/>
    </source>
</evidence>
<evidence type="ECO:0000313" key="4">
    <source>
        <dbReference type="Proteomes" id="UP001549320"/>
    </source>
</evidence>
<dbReference type="NCBIfam" id="TIGR02500">
    <property type="entry name" value="type_III_yscD"/>
    <property type="match status" value="1"/>
</dbReference>
<reference evidence="3 4" key="1">
    <citation type="submission" date="2024-06" db="EMBL/GenBank/DDBJ databases">
        <title>Sorghum-associated microbial communities from plants grown in Nebraska, USA.</title>
        <authorList>
            <person name="Schachtman D."/>
        </authorList>
    </citation>
    <scope>NUCLEOTIDE SEQUENCE [LARGE SCALE GENOMIC DNA]</scope>
    <source>
        <strain evidence="3 4">2709</strain>
    </source>
</reference>
<evidence type="ECO:0000256" key="1">
    <source>
        <dbReference type="SAM" id="MobiDB-lite"/>
    </source>
</evidence>
<keyword evidence="4" id="KW-1185">Reference proteome</keyword>
<dbReference type="InterPro" id="IPR012843">
    <property type="entry name" value="YscD"/>
</dbReference>
<keyword evidence="2" id="KW-0812">Transmembrane</keyword>